<evidence type="ECO:0000256" key="2">
    <source>
        <dbReference type="SAM" id="SignalP"/>
    </source>
</evidence>
<dbReference type="InterPro" id="IPR002168">
    <property type="entry name" value="Lipase_GDXG_HIS_AS"/>
</dbReference>
<organism evidence="4 5">
    <name type="scientific">Fibroporia radiculosa</name>
    <dbReference type="NCBI Taxonomy" id="599839"/>
    <lineage>
        <taxon>Eukaryota</taxon>
        <taxon>Fungi</taxon>
        <taxon>Dikarya</taxon>
        <taxon>Basidiomycota</taxon>
        <taxon>Agaricomycotina</taxon>
        <taxon>Agaricomycetes</taxon>
        <taxon>Polyporales</taxon>
        <taxon>Fibroporiaceae</taxon>
        <taxon>Fibroporia</taxon>
    </lineage>
</organism>
<dbReference type="InterPro" id="IPR050309">
    <property type="entry name" value="Type-B_Carboxylest/Lipase"/>
</dbReference>
<feature type="signal peptide" evidence="2">
    <location>
        <begin position="1"/>
        <end position="23"/>
    </location>
</feature>
<dbReference type="InterPro" id="IPR029058">
    <property type="entry name" value="AB_hydrolase_fold"/>
</dbReference>
<dbReference type="AlphaFoldDB" id="J4GIM7"/>
<feature type="chain" id="PRO_5003778964" description="Carboxylesterase type B domain-containing protein" evidence="2">
    <location>
        <begin position="24"/>
        <end position="203"/>
    </location>
</feature>
<name>J4GIM7_9APHY</name>
<dbReference type="InParanoid" id="J4GIM7"/>
<evidence type="ECO:0000256" key="1">
    <source>
        <dbReference type="ARBA" id="ARBA00010515"/>
    </source>
</evidence>
<dbReference type="PANTHER" id="PTHR11559">
    <property type="entry name" value="CARBOXYLESTERASE"/>
    <property type="match status" value="1"/>
</dbReference>
<dbReference type="RefSeq" id="XP_012185976.1">
    <property type="nucleotide sequence ID" value="XM_012330586.1"/>
</dbReference>
<dbReference type="InterPro" id="IPR002018">
    <property type="entry name" value="CarbesteraseB"/>
</dbReference>
<dbReference type="EMBL" id="HE797453">
    <property type="protein sequence ID" value="CCM06693.1"/>
    <property type="molecule type" value="Genomic_DNA"/>
</dbReference>
<keyword evidence="2" id="KW-0732">Signal</keyword>
<dbReference type="Gene3D" id="3.40.50.1820">
    <property type="entry name" value="alpha/beta hydrolase"/>
    <property type="match status" value="1"/>
</dbReference>
<protein>
    <recommendedName>
        <fullName evidence="3">Carboxylesterase type B domain-containing protein</fullName>
    </recommendedName>
</protein>
<dbReference type="Pfam" id="PF00135">
    <property type="entry name" value="COesterase"/>
    <property type="match status" value="1"/>
</dbReference>
<dbReference type="SUPFAM" id="SSF53474">
    <property type="entry name" value="alpha/beta-Hydrolases"/>
    <property type="match status" value="1"/>
</dbReference>
<proteinExistence type="inferred from homology"/>
<dbReference type="InterPro" id="IPR019819">
    <property type="entry name" value="Carboxylesterase_B_CS"/>
</dbReference>
<sequence length="203" mass="21063">MIKAGLLAVLQLLLLAPGRPASAASPPTVDLGYAQYQGAVDSTTNITSFLGIRYASPPVGNLRWVEPQPPPTLSGVQQATEQPNECYQGAMGNSSTDPVTGSLGKRAVSQSEDCLFLNVYVPGNTITTATSGGLPVLVWIHGGGYTLGSASAFNGADLIMHSDHDLIVVIIQYRLGLFGFLAGEAVKAGGALNAGLRAFFCIN</sequence>
<dbReference type="STRING" id="599839.J4GIM7"/>
<dbReference type="Proteomes" id="UP000006352">
    <property type="component" value="Unassembled WGS sequence"/>
</dbReference>
<evidence type="ECO:0000259" key="3">
    <source>
        <dbReference type="Pfam" id="PF00135"/>
    </source>
</evidence>
<reference evidence="4 5" key="1">
    <citation type="journal article" date="2012" name="Appl. Environ. Microbiol.">
        <title>Short-read sequencing for genomic analysis of the brown rot fungus Fibroporia radiculosa.</title>
        <authorList>
            <person name="Tang J.D."/>
            <person name="Perkins A.D."/>
            <person name="Sonstegard T.S."/>
            <person name="Schroeder S.G."/>
            <person name="Burgess S.C."/>
            <person name="Diehl S.V."/>
        </authorList>
    </citation>
    <scope>NUCLEOTIDE SEQUENCE [LARGE SCALE GENOMIC DNA]</scope>
    <source>
        <strain evidence="4 5">TFFH 294</strain>
    </source>
</reference>
<dbReference type="PROSITE" id="PS00941">
    <property type="entry name" value="CARBOXYLESTERASE_B_2"/>
    <property type="match status" value="1"/>
</dbReference>
<accession>J4GIM7</accession>
<keyword evidence="5" id="KW-1185">Reference proteome</keyword>
<feature type="domain" description="Carboxylesterase type B" evidence="3">
    <location>
        <begin position="27"/>
        <end position="190"/>
    </location>
</feature>
<dbReference type="GeneID" id="24101593"/>
<dbReference type="PROSITE" id="PS01173">
    <property type="entry name" value="LIPASE_GDXG_HIS"/>
    <property type="match status" value="1"/>
</dbReference>
<evidence type="ECO:0000313" key="5">
    <source>
        <dbReference type="Proteomes" id="UP000006352"/>
    </source>
</evidence>
<comment type="similarity">
    <text evidence="1">Belongs to the 'GDXG' lipolytic enzyme family.</text>
</comment>
<evidence type="ECO:0000313" key="4">
    <source>
        <dbReference type="EMBL" id="CCM06693.1"/>
    </source>
</evidence>
<dbReference type="OrthoDB" id="408631at2759"/>
<dbReference type="GO" id="GO:0016787">
    <property type="term" value="F:hydrolase activity"/>
    <property type="evidence" value="ECO:0007669"/>
    <property type="project" value="InterPro"/>
</dbReference>
<dbReference type="HOGENOM" id="CLU_006586_4_1_1"/>
<gene>
    <name evidence="4" type="ORF">FIBRA_08980</name>
</gene>